<dbReference type="Proteomes" id="UP000076871">
    <property type="component" value="Unassembled WGS sequence"/>
</dbReference>
<organism evidence="2 3">
    <name type="scientific">Laetiporus sulphureus 93-53</name>
    <dbReference type="NCBI Taxonomy" id="1314785"/>
    <lineage>
        <taxon>Eukaryota</taxon>
        <taxon>Fungi</taxon>
        <taxon>Dikarya</taxon>
        <taxon>Basidiomycota</taxon>
        <taxon>Agaricomycotina</taxon>
        <taxon>Agaricomycetes</taxon>
        <taxon>Polyporales</taxon>
        <taxon>Laetiporus</taxon>
    </lineage>
</organism>
<dbReference type="EMBL" id="KV427606">
    <property type="protein sequence ID" value="KZT11881.1"/>
    <property type="molecule type" value="Genomic_DNA"/>
</dbReference>
<evidence type="ECO:0000313" key="3">
    <source>
        <dbReference type="Proteomes" id="UP000076871"/>
    </source>
</evidence>
<name>A0A165HLD2_9APHY</name>
<keyword evidence="3" id="KW-1185">Reference proteome</keyword>
<dbReference type="AlphaFoldDB" id="A0A165HLD2"/>
<feature type="compositionally biased region" description="Basic and acidic residues" evidence="1">
    <location>
        <begin position="89"/>
        <end position="100"/>
    </location>
</feature>
<dbReference type="InParanoid" id="A0A165HLD2"/>
<reference evidence="2 3" key="1">
    <citation type="journal article" date="2016" name="Mol. Biol. Evol.">
        <title>Comparative Genomics of Early-Diverging Mushroom-Forming Fungi Provides Insights into the Origins of Lignocellulose Decay Capabilities.</title>
        <authorList>
            <person name="Nagy L.G."/>
            <person name="Riley R."/>
            <person name="Tritt A."/>
            <person name="Adam C."/>
            <person name="Daum C."/>
            <person name="Floudas D."/>
            <person name="Sun H."/>
            <person name="Yadav J.S."/>
            <person name="Pangilinan J."/>
            <person name="Larsson K.H."/>
            <person name="Matsuura K."/>
            <person name="Barry K."/>
            <person name="Labutti K."/>
            <person name="Kuo R."/>
            <person name="Ohm R.A."/>
            <person name="Bhattacharya S.S."/>
            <person name="Shirouzu T."/>
            <person name="Yoshinaga Y."/>
            <person name="Martin F.M."/>
            <person name="Grigoriev I.V."/>
            <person name="Hibbett D.S."/>
        </authorList>
    </citation>
    <scope>NUCLEOTIDE SEQUENCE [LARGE SCALE GENOMIC DNA]</scope>
    <source>
        <strain evidence="2 3">93-53</strain>
    </source>
</reference>
<sequence length="100" mass="10717">MASFLCVDSLALASRMKRGLLCKRQDRAPQAIVRLGCARAVLYGLLSALCVDSLALASRTRRGLLCKGRTARCSEAPSPPSEIATPSDRLSDRRSGVAVR</sequence>
<evidence type="ECO:0000256" key="1">
    <source>
        <dbReference type="SAM" id="MobiDB-lite"/>
    </source>
</evidence>
<feature type="region of interest" description="Disordered" evidence="1">
    <location>
        <begin position="71"/>
        <end position="100"/>
    </location>
</feature>
<dbReference type="GeneID" id="63824726"/>
<gene>
    <name evidence="2" type="ORF">LAESUDRAFT_719822</name>
</gene>
<accession>A0A165HLD2</accession>
<dbReference type="RefSeq" id="XP_040769529.1">
    <property type="nucleotide sequence ID" value="XM_040907697.1"/>
</dbReference>
<proteinExistence type="predicted"/>
<protein>
    <submittedName>
        <fullName evidence="2">Uncharacterized protein</fullName>
    </submittedName>
</protein>
<evidence type="ECO:0000313" key="2">
    <source>
        <dbReference type="EMBL" id="KZT11881.1"/>
    </source>
</evidence>